<dbReference type="AlphaFoldDB" id="A0A8C3XVE4"/>
<reference evidence="1" key="1">
    <citation type="submission" date="2025-08" db="UniProtKB">
        <authorList>
            <consortium name="Ensembl"/>
        </authorList>
    </citation>
    <scope>IDENTIFICATION</scope>
</reference>
<dbReference type="Proteomes" id="UP000694403">
    <property type="component" value="Unplaced"/>
</dbReference>
<sequence length="121" mass="13318">MNGEIEENIFHSREREGESWTFPIINKVSLISPSGESTDHRASDAFTRHPIDIAHSSLELLSDPPTAASQVAGITDTWTHHHTGVSICFTFLSRVRQGGECMRVVCLCTQGCPLNPPETSQ</sequence>
<organism evidence="1 2">
    <name type="scientific">Chelydra serpentina</name>
    <name type="common">Snapping turtle</name>
    <name type="synonym">Testudo serpentina</name>
    <dbReference type="NCBI Taxonomy" id="8475"/>
    <lineage>
        <taxon>Eukaryota</taxon>
        <taxon>Metazoa</taxon>
        <taxon>Chordata</taxon>
        <taxon>Craniata</taxon>
        <taxon>Vertebrata</taxon>
        <taxon>Euteleostomi</taxon>
        <taxon>Archelosauria</taxon>
        <taxon>Testudinata</taxon>
        <taxon>Testudines</taxon>
        <taxon>Cryptodira</taxon>
        <taxon>Durocryptodira</taxon>
        <taxon>Americhelydia</taxon>
        <taxon>Chelydroidea</taxon>
        <taxon>Chelydridae</taxon>
        <taxon>Chelydra</taxon>
    </lineage>
</organism>
<reference evidence="1" key="2">
    <citation type="submission" date="2025-09" db="UniProtKB">
        <authorList>
            <consortium name="Ensembl"/>
        </authorList>
    </citation>
    <scope>IDENTIFICATION</scope>
</reference>
<accession>A0A8C3XVE4</accession>
<evidence type="ECO:0000313" key="1">
    <source>
        <dbReference type="Ensembl" id="ENSCSRP00000026917.1"/>
    </source>
</evidence>
<protein>
    <submittedName>
        <fullName evidence="1">Uncharacterized protein</fullName>
    </submittedName>
</protein>
<keyword evidence="2" id="KW-1185">Reference proteome</keyword>
<dbReference type="Ensembl" id="ENSCSRT00000028036.1">
    <property type="protein sequence ID" value="ENSCSRP00000026917.1"/>
    <property type="gene ID" value="ENSCSRG00000019994.1"/>
</dbReference>
<proteinExistence type="predicted"/>
<name>A0A8C3XVE4_CHESE</name>
<evidence type="ECO:0000313" key="2">
    <source>
        <dbReference type="Proteomes" id="UP000694403"/>
    </source>
</evidence>